<reference evidence="2 3" key="1">
    <citation type="submission" date="2023-07" db="EMBL/GenBank/DDBJ databases">
        <title>Sorghum-associated microbial communities from plants grown in Nebraska, USA.</title>
        <authorList>
            <person name="Schachtman D."/>
        </authorList>
    </citation>
    <scope>NUCLEOTIDE SEQUENCE [LARGE SCALE GENOMIC DNA]</scope>
    <source>
        <strain evidence="2 3">4249</strain>
    </source>
</reference>
<evidence type="ECO:0000256" key="1">
    <source>
        <dbReference type="SAM" id="MobiDB-lite"/>
    </source>
</evidence>
<feature type="region of interest" description="Disordered" evidence="1">
    <location>
        <begin position="1"/>
        <end position="31"/>
    </location>
</feature>
<name>A0ABU1WLT3_9BURK</name>
<dbReference type="Proteomes" id="UP001265700">
    <property type="component" value="Unassembled WGS sequence"/>
</dbReference>
<protein>
    <submittedName>
        <fullName evidence="2">Uncharacterized protein</fullName>
    </submittedName>
</protein>
<comment type="caution">
    <text evidence="2">The sequence shown here is derived from an EMBL/GenBank/DDBJ whole genome shotgun (WGS) entry which is preliminary data.</text>
</comment>
<keyword evidence="3" id="KW-1185">Reference proteome</keyword>
<gene>
    <name evidence="2" type="ORF">J2W49_001926</name>
</gene>
<evidence type="ECO:0000313" key="2">
    <source>
        <dbReference type="EMBL" id="MDR7149971.1"/>
    </source>
</evidence>
<feature type="region of interest" description="Disordered" evidence="1">
    <location>
        <begin position="485"/>
        <end position="516"/>
    </location>
</feature>
<sequence length="516" mass="54078">MSSEIRPVASAQHDSSALLPTGERSNRFSESKASFQSIDLGSFRSIDQNSLAVPFSGPLDISLPASPTATPPPERSWRALIGSSMGAVQALAGAASGAAGNAILATGSAIGQAAATVGKEVLAQGASLRLLKPPTGAVGAAAGHLIHQSVTVGVPTFLREMMAETLVLSMRHMPPDHALGLQVGMGVIGVGAQFIRRARENRDPEAAARGFHAMSEPQWNALPEADKVKLRQQQQDHSRMVTNLQIMASTTQVAVGMLAARADQPDTERAVKLFAADFKALLYSGVRDSLQASFRMVNTAAPTTGGVSGAHMTASAKFYALANVIGNYGHSYLPALTPHAATADAVLRGNSTELSHGQAWMAKAGVSAVKAAINTAVEAADWFSVTQQEASQSGTIQQWDPKLKFLKPEDRDYGRVLDQTPARITAIGAGNAIFSAVGFAMKDAPEWAQNASMNIIEAAYEGLKYKTIGGTWQANAAVREATNSQQAGTLAANPDTEMGGAGSRTRQDAGRRDEIP</sequence>
<proteinExistence type="predicted"/>
<feature type="compositionally biased region" description="Basic and acidic residues" evidence="1">
    <location>
        <begin position="505"/>
        <end position="516"/>
    </location>
</feature>
<organism evidence="2 3">
    <name type="scientific">Hydrogenophaga palleronii</name>
    <dbReference type="NCBI Taxonomy" id="65655"/>
    <lineage>
        <taxon>Bacteria</taxon>
        <taxon>Pseudomonadati</taxon>
        <taxon>Pseudomonadota</taxon>
        <taxon>Betaproteobacteria</taxon>
        <taxon>Burkholderiales</taxon>
        <taxon>Comamonadaceae</taxon>
        <taxon>Hydrogenophaga</taxon>
    </lineage>
</organism>
<dbReference type="EMBL" id="JAVDWU010000003">
    <property type="protein sequence ID" value="MDR7149971.1"/>
    <property type="molecule type" value="Genomic_DNA"/>
</dbReference>
<accession>A0ABU1WLT3</accession>
<evidence type="ECO:0000313" key="3">
    <source>
        <dbReference type="Proteomes" id="UP001265700"/>
    </source>
</evidence>